<name>A0A9X3LHE1_9BACL</name>
<dbReference type="EMBL" id="JAMKBJ010000009">
    <property type="protein sequence ID" value="MCZ8537732.1"/>
    <property type="molecule type" value="Genomic_DNA"/>
</dbReference>
<protein>
    <submittedName>
        <fullName evidence="2">GNAT family N-acetyltransferase</fullName>
    </submittedName>
</protein>
<organism evidence="2 3">
    <name type="scientific">Paenisporosarcina quisquiliarum</name>
    <dbReference type="NCBI Taxonomy" id="365346"/>
    <lineage>
        <taxon>Bacteria</taxon>
        <taxon>Bacillati</taxon>
        <taxon>Bacillota</taxon>
        <taxon>Bacilli</taxon>
        <taxon>Bacillales</taxon>
        <taxon>Caryophanaceae</taxon>
        <taxon>Paenisporosarcina</taxon>
    </lineage>
</organism>
<dbReference type="InterPro" id="IPR000182">
    <property type="entry name" value="GNAT_dom"/>
</dbReference>
<dbReference type="AlphaFoldDB" id="A0A9X3LHE1"/>
<dbReference type="PROSITE" id="PS51186">
    <property type="entry name" value="GNAT"/>
    <property type="match status" value="1"/>
</dbReference>
<dbReference type="GO" id="GO:0016747">
    <property type="term" value="F:acyltransferase activity, transferring groups other than amino-acyl groups"/>
    <property type="evidence" value="ECO:0007669"/>
    <property type="project" value="InterPro"/>
</dbReference>
<accession>A0A9X3LHE1</accession>
<evidence type="ECO:0000313" key="2">
    <source>
        <dbReference type="EMBL" id="MCZ8537732.1"/>
    </source>
</evidence>
<dbReference type="InterPro" id="IPR016181">
    <property type="entry name" value="Acyl_CoA_acyltransferase"/>
</dbReference>
<dbReference type="Pfam" id="PF00583">
    <property type="entry name" value="Acetyltransf_1"/>
    <property type="match status" value="1"/>
</dbReference>
<evidence type="ECO:0000259" key="1">
    <source>
        <dbReference type="PROSITE" id="PS51186"/>
    </source>
</evidence>
<comment type="caution">
    <text evidence="2">The sequence shown here is derived from an EMBL/GenBank/DDBJ whole genome shotgun (WGS) entry which is preliminary data.</text>
</comment>
<feature type="domain" description="N-acetyltransferase" evidence="1">
    <location>
        <begin position="24"/>
        <end position="177"/>
    </location>
</feature>
<evidence type="ECO:0000313" key="3">
    <source>
        <dbReference type="Proteomes" id="UP001152173"/>
    </source>
</evidence>
<proteinExistence type="predicted"/>
<dbReference type="CDD" id="cd04301">
    <property type="entry name" value="NAT_SF"/>
    <property type="match status" value="1"/>
</dbReference>
<sequence>MLNVEIRRPNYGDIQELDHFFKLMIMDTFNKEGIGHLVNEMKEEIETKKQFLAADLDSGGEDRYFLIALDGNQIVGSIAYGPANELICKCTDNAYENLTEIGTVFVHPQYQNNGIGNLLLSEMYRALQNKGTEEFCLDSGYKTAQKIWQKKYGSPAYLMSDFWGAGSDHMIWKVKLSKVASNV</sequence>
<gene>
    <name evidence="2" type="ORF">M9R32_11110</name>
</gene>
<dbReference type="RefSeq" id="WP_269926801.1">
    <property type="nucleotide sequence ID" value="NZ_JAMKBJ010000009.1"/>
</dbReference>
<reference evidence="2" key="1">
    <citation type="submission" date="2022-05" db="EMBL/GenBank/DDBJ databases">
        <authorList>
            <person name="Colautti A."/>
            <person name="Iacumin L."/>
        </authorList>
    </citation>
    <scope>NUCLEOTIDE SEQUENCE</scope>
    <source>
        <strain evidence="2">SK 55</strain>
    </source>
</reference>
<dbReference type="Proteomes" id="UP001152173">
    <property type="component" value="Unassembled WGS sequence"/>
</dbReference>
<dbReference type="SUPFAM" id="SSF55729">
    <property type="entry name" value="Acyl-CoA N-acyltransferases (Nat)"/>
    <property type="match status" value="1"/>
</dbReference>
<dbReference type="Gene3D" id="3.40.630.30">
    <property type="match status" value="1"/>
</dbReference>
<keyword evidence="3" id="KW-1185">Reference proteome</keyword>